<gene>
    <name evidence="2" type="ORF">E2986_03142</name>
</gene>
<dbReference type="AlphaFoldDB" id="A0A833VLY1"/>
<dbReference type="EMBL" id="WNWW01000552">
    <property type="protein sequence ID" value="KAF3423611.1"/>
    <property type="molecule type" value="Genomic_DNA"/>
</dbReference>
<organism evidence="2 3">
    <name type="scientific">Frieseomelitta varia</name>
    <dbReference type="NCBI Taxonomy" id="561572"/>
    <lineage>
        <taxon>Eukaryota</taxon>
        <taxon>Metazoa</taxon>
        <taxon>Ecdysozoa</taxon>
        <taxon>Arthropoda</taxon>
        <taxon>Hexapoda</taxon>
        <taxon>Insecta</taxon>
        <taxon>Pterygota</taxon>
        <taxon>Neoptera</taxon>
        <taxon>Endopterygota</taxon>
        <taxon>Hymenoptera</taxon>
        <taxon>Apocrita</taxon>
        <taxon>Aculeata</taxon>
        <taxon>Apoidea</taxon>
        <taxon>Anthophila</taxon>
        <taxon>Apidae</taxon>
        <taxon>Frieseomelitta</taxon>
    </lineage>
</organism>
<proteinExistence type="predicted"/>
<sequence length="755" mass="87458">MKKNVNEKKQLKLHAENRNNVVSELQRAYVKYSSELGNFTSNPSKANGNSYSCAVEDLLIEMTRKELQGSNDSDNTNCYRCKHLLNIPQTFEKISDNTEECIADLNFVQSIVWLRSAILFMKTIPVEQFHLVFYKQWKNTEKDFHSYNQDSSRGIEENDYGDLSSPLSNQKSDTNFDDDSEFLSSIDLLCNEKYSTSYAEQINQETEIFSQKRNNPSVFTSFQSLERFFNVQTCTQQGTTVNNYIVQDSDKEYSSGSDMFRDSLEIEGNINEKDYELLEESDLINEESADKLSIFSESSDILKITSLGTKDDLAVPSGDNNFLDITLSNENSLPYKQNCSQLREQLTSESNKPIQQTCDSIFRNEIPIILPNQINDVYSPKEDSAYDTYQLSIEWTNRICEGRDSVVLPSQKIDNITAYEKEDIPYDTHRNSWISKRNSFSSQSENNKTVKSCSQRYKNLMENTEYEENCNKRKKLKSVHELTVFNTSEREVRNISSEWLKFTLDTLNVDDIAFQSMKMILAVLQNEKIARQYMRKRCWKNTLEEQAVNAILDYCDVSEAENKTNVCTQEIVQVVTGMLDKSIETVEFNKIFNKSTTLVLKFHFSKVAILIHQISIILQLCISIKVCIEVINYLTIKLKSYENVLITLINNKKADVHGIINQLHIIFYSLTFCLQKYRSISCNKEANQFEEDMIPPVVDLWKKQLNFEGVIVEDSRQTRERRWLMILSDFTVVAMENFVQFAKKSQKLVDLLSCE</sequence>
<accession>A0A833VLY1</accession>
<dbReference type="Proteomes" id="UP000655588">
    <property type="component" value="Unassembled WGS sequence"/>
</dbReference>
<protein>
    <submittedName>
        <fullName evidence="2">Uncharacterized protein</fullName>
    </submittedName>
</protein>
<keyword evidence="3" id="KW-1185">Reference proteome</keyword>
<feature type="region of interest" description="Disordered" evidence="1">
    <location>
        <begin position="148"/>
        <end position="175"/>
    </location>
</feature>
<name>A0A833VLY1_9HYME</name>
<evidence type="ECO:0000256" key="1">
    <source>
        <dbReference type="SAM" id="MobiDB-lite"/>
    </source>
</evidence>
<comment type="caution">
    <text evidence="2">The sequence shown here is derived from an EMBL/GenBank/DDBJ whole genome shotgun (WGS) entry which is preliminary data.</text>
</comment>
<reference evidence="2" key="1">
    <citation type="submission" date="2019-11" db="EMBL/GenBank/DDBJ databases">
        <title>The nuclear and mitochondrial genomes of Frieseomelitta varia - a highly eusocial stingless bee (Meliponini) with a permanently sterile worker caste.</title>
        <authorList>
            <person name="Freitas F.C.P."/>
            <person name="Lourenco A.P."/>
            <person name="Nunes F.M.F."/>
            <person name="Paschoal A.R."/>
            <person name="Abreu F.C.P."/>
            <person name="Barbin F.O."/>
            <person name="Bataglia L."/>
            <person name="Cardoso-Junior C.A.M."/>
            <person name="Cervoni M.S."/>
            <person name="Silva S.R."/>
            <person name="Dalarmi F."/>
            <person name="Del Lama M.A."/>
            <person name="Depintor T.S."/>
            <person name="Ferreira K.M."/>
            <person name="Goria P.S."/>
            <person name="Jaskot M.C."/>
            <person name="Lago D.C."/>
            <person name="Luna-Lucena D."/>
            <person name="Moda L.M."/>
            <person name="Nascimento L."/>
            <person name="Pedrino M."/>
            <person name="Rabico F.O."/>
            <person name="Sanches F.C."/>
            <person name="Santos D.E."/>
            <person name="Santos C.G."/>
            <person name="Vieira J."/>
            <person name="Lopes T.F."/>
            <person name="Barchuk A.R."/>
            <person name="Hartfelder K."/>
            <person name="Simoes Z.L.P."/>
            <person name="Bitondi M.M.G."/>
            <person name="Pinheiro D.G."/>
        </authorList>
    </citation>
    <scope>NUCLEOTIDE SEQUENCE</scope>
    <source>
        <strain evidence="2">USP_RPSP 00005682</strain>
        <tissue evidence="2">Whole individual</tissue>
    </source>
</reference>
<evidence type="ECO:0000313" key="2">
    <source>
        <dbReference type="EMBL" id="KAF3423611.1"/>
    </source>
</evidence>
<evidence type="ECO:0000313" key="3">
    <source>
        <dbReference type="Proteomes" id="UP000655588"/>
    </source>
</evidence>